<evidence type="ECO:0000313" key="7">
    <source>
        <dbReference type="EMBL" id="MFD1222917.1"/>
    </source>
</evidence>
<dbReference type="Pfam" id="PF01943">
    <property type="entry name" value="Polysacc_synt"/>
    <property type="match status" value="1"/>
</dbReference>
<keyword evidence="3 6" id="KW-0812">Transmembrane</keyword>
<evidence type="ECO:0000256" key="3">
    <source>
        <dbReference type="ARBA" id="ARBA00022692"/>
    </source>
</evidence>
<evidence type="ECO:0000256" key="6">
    <source>
        <dbReference type="SAM" id="Phobius"/>
    </source>
</evidence>
<evidence type="ECO:0000256" key="1">
    <source>
        <dbReference type="ARBA" id="ARBA00004651"/>
    </source>
</evidence>
<feature type="transmembrane region" description="Helical" evidence="6">
    <location>
        <begin position="278"/>
        <end position="301"/>
    </location>
</feature>
<feature type="transmembrane region" description="Helical" evidence="6">
    <location>
        <begin position="79"/>
        <end position="102"/>
    </location>
</feature>
<feature type="transmembrane region" description="Helical" evidence="6">
    <location>
        <begin position="114"/>
        <end position="134"/>
    </location>
</feature>
<dbReference type="PANTHER" id="PTHR30250:SF21">
    <property type="entry name" value="LIPID II FLIPPASE MURJ"/>
    <property type="match status" value="1"/>
</dbReference>
<dbReference type="PIRSF" id="PIRSF038958">
    <property type="entry name" value="PG_synth_SpoVB"/>
    <property type="match status" value="1"/>
</dbReference>
<dbReference type="InterPro" id="IPR050833">
    <property type="entry name" value="Poly_Biosynth_Transport"/>
</dbReference>
<feature type="transmembrane region" description="Helical" evidence="6">
    <location>
        <begin position="389"/>
        <end position="406"/>
    </location>
</feature>
<keyword evidence="4 6" id="KW-1133">Transmembrane helix</keyword>
<keyword evidence="5 6" id="KW-0472">Membrane</keyword>
<keyword evidence="2" id="KW-1003">Cell membrane</keyword>
<accession>A0ABW3URE6</accession>
<name>A0ABW3URE6_9BACL</name>
<evidence type="ECO:0000256" key="5">
    <source>
        <dbReference type="ARBA" id="ARBA00023136"/>
    </source>
</evidence>
<feature type="transmembrane region" description="Helical" evidence="6">
    <location>
        <begin position="222"/>
        <end position="246"/>
    </location>
</feature>
<feature type="transmembrane region" description="Helical" evidence="6">
    <location>
        <begin position="412"/>
        <end position="431"/>
    </location>
</feature>
<comment type="subcellular location">
    <subcellularLocation>
        <location evidence="1">Cell membrane</location>
        <topology evidence="1">Multi-pass membrane protein</topology>
    </subcellularLocation>
</comment>
<reference evidence="8" key="1">
    <citation type="journal article" date="2019" name="Int. J. Syst. Evol. Microbiol.">
        <title>The Global Catalogue of Microorganisms (GCM) 10K type strain sequencing project: providing services to taxonomists for standard genome sequencing and annotation.</title>
        <authorList>
            <consortium name="The Broad Institute Genomics Platform"/>
            <consortium name="The Broad Institute Genome Sequencing Center for Infectious Disease"/>
            <person name="Wu L."/>
            <person name="Ma J."/>
        </authorList>
    </citation>
    <scope>NUCLEOTIDE SEQUENCE [LARGE SCALE GENOMIC DNA]</scope>
    <source>
        <strain evidence="8">CCUG 53270</strain>
    </source>
</reference>
<sequence>MKLPAFIKQTALRSSAIFLIKLIGLAVRIPLFRLLGPEGTGIYQMVYSIYGFALTLISGGFPTSLALMTAKDQERGQRFFHNIAIPFFMLGTSLGILFFVLAPQLAHFFGDDRLTFPLRCMVPALAIVPLLQLYRGYLQGLEYYGMVSVSEMVEQIIRVGTMLLLVILWMNYGIHAAAGGAVFGAFTGACIALGFLIIWFYCHSRGSSIGSFRSVRSPAYRWLVIGPGVFWFIQSSLAITLTRLIVPASDVLDALIIPNRLQVSGLSQTEAFAMFGEIFGMAATIVYLPTMVTAALSFTTAPKLTADWESGKTKEFAERSNLSLEIGWILGISSMMFLYAHAAELSNLIFGSLGAAEAIRCLAFAPLITGIRELTTTMLWASEQKTIPLFGLLFGLIGSAAAAYYFVAIPGFGYSGAAIGVFTLECIALVWNISFLRKRCRGIFPLQPLAIGTLFLAGVGILYKPYAAFLLYIGAESALARSIGGLLFFAVCMGLYLALRLLGKRGHRVFS</sequence>
<feature type="transmembrane region" description="Helical" evidence="6">
    <location>
        <begin position="12"/>
        <end position="35"/>
    </location>
</feature>
<feature type="transmembrane region" description="Helical" evidence="6">
    <location>
        <begin position="322"/>
        <end position="342"/>
    </location>
</feature>
<keyword evidence="8" id="KW-1185">Reference proteome</keyword>
<evidence type="ECO:0000256" key="2">
    <source>
        <dbReference type="ARBA" id="ARBA00022475"/>
    </source>
</evidence>
<protein>
    <submittedName>
        <fullName evidence="7">Oligosaccharide flippase family protein</fullName>
    </submittedName>
</protein>
<dbReference type="InterPro" id="IPR024923">
    <property type="entry name" value="PG_synth_SpoVB"/>
</dbReference>
<feature type="transmembrane region" description="Helical" evidence="6">
    <location>
        <begin position="443"/>
        <end position="463"/>
    </location>
</feature>
<dbReference type="EMBL" id="JBHTLU010000031">
    <property type="protein sequence ID" value="MFD1222917.1"/>
    <property type="molecule type" value="Genomic_DNA"/>
</dbReference>
<feature type="transmembrane region" description="Helical" evidence="6">
    <location>
        <begin position="47"/>
        <end position="67"/>
    </location>
</feature>
<dbReference type="InterPro" id="IPR002797">
    <property type="entry name" value="Polysacc_synth"/>
</dbReference>
<gene>
    <name evidence="7" type="ORF">ACFQ4B_22630</name>
</gene>
<dbReference type="Proteomes" id="UP001597180">
    <property type="component" value="Unassembled WGS sequence"/>
</dbReference>
<organism evidence="7 8">
    <name type="scientific">Paenibacillus vulneris</name>
    <dbReference type="NCBI Taxonomy" id="1133364"/>
    <lineage>
        <taxon>Bacteria</taxon>
        <taxon>Bacillati</taxon>
        <taxon>Bacillota</taxon>
        <taxon>Bacilli</taxon>
        <taxon>Bacillales</taxon>
        <taxon>Paenibacillaceae</taxon>
        <taxon>Paenibacillus</taxon>
    </lineage>
</organism>
<feature type="transmembrane region" description="Helical" evidence="6">
    <location>
        <begin position="483"/>
        <end position="502"/>
    </location>
</feature>
<feature type="transmembrane region" description="Helical" evidence="6">
    <location>
        <begin position="180"/>
        <end position="201"/>
    </location>
</feature>
<feature type="transmembrane region" description="Helical" evidence="6">
    <location>
        <begin position="155"/>
        <end position="174"/>
    </location>
</feature>
<dbReference type="RefSeq" id="WP_079915048.1">
    <property type="nucleotide sequence ID" value="NZ_BAABJG010000015.1"/>
</dbReference>
<proteinExistence type="predicted"/>
<evidence type="ECO:0000313" key="8">
    <source>
        <dbReference type="Proteomes" id="UP001597180"/>
    </source>
</evidence>
<comment type="caution">
    <text evidence="7">The sequence shown here is derived from an EMBL/GenBank/DDBJ whole genome shotgun (WGS) entry which is preliminary data.</text>
</comment>
<dbReference type="PANTHER" id="PTHR30250">
    <property type="entry name" value="PST FAMILY PREDICTED COLANIC ACID TRANSPORTER"/>
    <property type="match status" value="1"/>
</dbReference>
<evidence type="ECO:0000256" key="4">
    <source>
        <dbReference type="ARBA" id="ARBA00022989"/>
    </source>
</evidence>
<feature type="transmembrane region" description="Helical" evidence="6">
    <location>
        <begin position="348"/>
        <end position="368"/>
    </location>
</feature>